<evidence type="ECO:0000313" key="7">
    <source>
        <dbReference type="Proteomes" id="UP000735592"/>
    </source>
</evidence>
<feature type="chain" id="PRO_5047189434" description="Beta/gamma crystallin 'Greek key' domain-containing protein" evidence="4">
    <location>
        <begin position="25"/>
        <end position="232"/>
    </location>
</feature>
<protein>
    <recommendedName>
        <fullName evidence="5">Beta/gamma crystallin 'Greek key' domain-containing protein</fullName>
    </recommendedName>
</protein>
<dbReference type="SMART" id="SM00247">
    <property type="entry name" value="XTALbg"/>
    <property type="match status" value="2"/>
</dbReference>
<keyword evidence="7" id="KW-1185">Reference proteome</keyword>
<dbReference type="SUPFAM" id="SSF49695">
    <property type="entry name" value="gamma-Crystallin-like"/>
    <property type="match status" value="1"/>
</dbReference>
<feature type="domain" description="Beta/gamma crystallin 'Greek key'" evidence="5">
    <location>
        <begin position="25"/>
        <end position="65"/>
    </location>
</feature>
<feature type="domain" description="Beta/gamma crystallin 'Greek key'" evidence="5">
    <location>
        <begin position="193"/>
        <end position="232"/>
    </location>
</feature>
<evidence type="ECO:0000256" key="1">
    <source>
        <dbReference type="ARBA" id="ARBA00009646"/>
    </source>
</evidence>
<evidence type="ECO:0000259" key="5">
    <source>
        <dbReference type="PROSITE" id="PS50915"/>
    </source>
</evidence>
<dbReference type="Proteomes" id="UP000735592">
    <property type="component" value="Unassembled WGS sequence"/>
</dbReference>
<evidence type="ECO:0000256" key="3">
    <source>
        <dbReference type="SAM" id="MobiDB-lite"/>
    </source>
</evidence>
<evidence type="ECO:0000256" key="2">
    <source>
        <dbReference type="ARBA" id="ARBA00022737"/>
    </source>
</evidence>
<name>A0ABW9SM97_9BURK</name>
<keyword evidence="4" id="KW-0732">Signal</keyword>
<evidence type="ECO:0000313" key="6">
    <source>
        <dbReference type="EMBL" id="MTW33293.1"/>
    </source>
</evidence>
<comment type="caution">
    <text evidence="6">The sequence shown here is derived from an EMBL/GenBank/DDBJ whole genome shotgun (WGS) entry which is preliminary data.</text>
</comment>
<accession>A0ABW9SM97</accession>
<dbReference type="InterPro" id="IPR050252">
    <property type="entry name" value="Beta/Gamma-Crystallin"/>
</dbReference>
<dbReference type="InterPro" id="IPR011024">
    <property type="entry name" value="G_crystallin-like"/>
</dbReference>
<dbReference type="Pfam" id="PF00030">
    <property type="entry name" value="Crystall"/>
    <property type="match status" value="2"/>
</dbReference>
<organism evidence="6 7">
    <name type="scientific">Pseudoduganella danionis</name>
    <dbReference type="NCBI Taxonomy" id="1890295"/>
    <lineage>
        <taxon>Bacteria</taxon>
        <taxon>Pseudomonadati</taxon>
        <taxon>Pseudomonadota</taxon>
        <taxon>Betaproteobacteria</taxon>
        <taxon>Burkholderiales</taxon>
        <taxon>Oxalobacteraceae</taxon>
        <taxon>Telluria group</taxon>
        <taxon>Pseudoduganella</taxon>
    </lineage>
</organism>
<reference evidence="6 7" key="1">
    <citation type="submission" date="2019-11" db="EMBL/GenBank/DDBJ databases">
        <title>Type strains purchased from KCTC, JCM and DSMZ.</title>
        <authorList>
            <person name="Lu H."/>
        </authorList>
    </citation>
    <scope>NUCLEOTIDE SEQUENCE [LARGE SCALE GENOMIC DNA]</scope>
    <source>
        <strain evidence="6 7">DSM 103461</strain>
    </source>
</reference>
<dbReference type="PANTHER" id="PTHR11818:SF42">
    <property type="entry name" value="VOLTAGE-GATED HYDROGEN CHANNEL 1"/>
    <property type="match status" value="1"/>
</dbReference>
<feature type="domain" description="Beta/gamma crystallin 'Greek key'" evidence="5">
    <location>
        <begin position="66"/>
        <end position="105"/>
    </location>
</feature>
<gene>
    <name evidence="6" type="ORF">GM655_10685</name>
</gene>
<evidence type="ECO:0000256" key="4">
    <source>
        <dbReference type="SAM" id="SignalP"/>
    </source>
</evidence>
<keyword evidence="2" id="KW-0677">Repeat</keyword>
<dbReference type="EMBL" id="WNKW01000002">
    <property type="protein sequence ID" value="MTW33293.1"/>
    <property type="molecule type" value="Genomic_DNA"/>
</dbReference>
<feature type="region of interest" description="Disordered" evidence="3">
    <location>
        <begin position="105"/>
        <end position="155"/>
    </location>
</feature>
<dbReference type="RefSeq" id="WP_155434642.1">
    <property type="nucleotide sequence ID" value="NZ_JBHLXK010000004.1"/>
</dbReference>
<comment type="similarity">
    <text evidence="1">Belongs to the beta/gamma-crystallin family.</text>
</comment>
<feature type="compositionally biased region" description="Basic and acidic residues" evidence="3">
    <location>
        <begin position="105"/>
        <end position="154"/>
    </location>
</feature>
<sequence length="232" mass="26729">MKISLLRFIRAAFVLALPVAMAQAGEITLYTHANFNGPAITLRGETPDLVPYNFNDRASSVVVRSGTWQLCEHADFRGRCMVVERGEYPVLAGFNDMISSVREIGGRGDWNERNDHNDRWDRNDRNDRNERGERHGRRWERDDERGHGNGREPIELFSQSGFNGARLGIRNEVRTLVDYDFNDQAGSIIVNEGRWELCEHADFGGRCIVLEPGRYEYLDNMNNRISSLRRIR</sequence>
<dbReference type="PANTHER" id="PTHR11818">
    <property type="entry name" value="BETA/GAMMA CRYSTALLIN"/>
    <property type="match status" value="1"/>
</dbReference>
<proteinExistence type="inferred from homology"/>
<dbReference type="InterPro" id="IPR001064">
    <property type="entry name" value="Beta/gamma_crystallin"/>
</dbReference>
<feature type="signal peptide" evidence="4">
    <location>
        <begin position="1"/>
        <end position="24"/>
    </location>
</feature>
<dbReference type="Gene3D" id="2.60.20.10">
    <property type="entry name" value="Crystallins"/>
    <property type="match status" value="2"/>
</dbReference>
<dbReference type="PROSITE" id="PS50915">
    <property type="entry name" value="CRYSTALLIN_BETA_GAMMA"/>
    <property type="match status" value="3"/>
</dbReference>